<name>Q0AX13_SYNWW</name>
<keyword evidence="1" id="KW-0812">Transmembrane</keyword>
<keyword evidence="4" id="KW-1185">Reference proteome</keyword>
<reference evidence="4" key="1">
    <citation type="journal article" date="2010" name="Environ. Microbiol.">
        <title>The genome of Syntrophomonas wolfei: new insights into syntrophic metabolism and biohydrogen production.</title>
        <authorList>
            <person name="Sieber J.R."/>
            <person name="Sims D.R."/>
            <person name="Han C."/>
            <person name="Kim E."/>
            <person name="Lykidis A."/>
            <person name="Lapidus A.L."/>
            <person name="McDonnald E."/>
            <person name="Rohlin L."/>
            <person name="Culley D.E."/>
            <person name="Gunsalus R."/>
            <person name="McInerney M.J."/>
        </authorList>
    </citation>
    <scope>NUCLEOTIDE SEQUENCE [LARGE SCALE GENOMIC DNA]</scope>
    <source>
        <strain evidence="4">DSM 2245B / Goettingen</strain>
    </source>
</reference>
<dbReference type="Proteomes" id="UP000001968">
    <property type="component" value="Chromosome"/>
</dbReference>
<gene>
    <name evidence="3" type="ordered locus">Swol_1434</name>
</gene>
<protein>
    <recommendedName>
        <fullName evidence="2">Bypass of forespore C C-terminal domain-containing protein</fullName>
    </recommendedName>
</protein>
<evidence type="ECO:0000313" key="3">
    <source>
        <dbReference type="EMBL" id="ABI68741.1"/>
    </source>
</evidence>
<dbReference type="eggNOG" id="ENOG5030M3M">
    <property type="taxonomic scope" value="Bacteria"/>
</dbReference>
<dbReference type="KEGG" id="swo:Swol_1434"/>
<dbReference type="STRING" id="335541.Swol_1434"/>
<dbReference type="OrthoDB" id="2081260at2"/>
<organism evidence="3 4">
    <name type="scientific">Syntrophomonas wolfei subsp. wolfei (strain DSM 2245B / Goettingen)</name>
    <dbReference type="NCBI Taxonomy" id="335541"/>
    <lineage>
        <taxon>Bacteria</taxon>
        <taxon>Bacillati</taxon>
        <taxon>Bacillota</taxon>
        <taxon>Clostridia</taxon>
        <taxon>Eubacteriales</taxon>
        <taxon>Syntrophomonadaceae</taxon>
        <taxon>Syntrophomonas</taxon>
    </lineage>
</organism>
<evidence type="ECO:0000313" key="4">
    <source>
        <dbReference type="Proteomes" id="UP000001968"/>
    </source>
</evidence>
<proteinExistence type="predicted"/>
<feature type="transmembrane region" description="Helical" evidence="1">
    <location>
        <begin position="6"/>
        <end position="25"/>
    </location>
</feature>
<keyword evidence="1" id="KW-0472">Membrane</keyword>
<evidence type="ECO:0000259" key="2">
    <source>
        <dbReference type="Pfam" id="PF08955"/>
    </source>
</evidence>
<dbReference type="HOGENOM" id="CLU_1440403_0_0_9"/>
<dbReference type="InterPro" id="IPR015050">
    <property type="entry name" value="BofC_C"/>
</dbReference>
<evidence type="ECO:0000256" key="1">
    <source>
        <dbReference type="SAM" id="Phobius"/>
    </source>
</evidence>
<dbReference type="RefSeq" id="WP_011640840.1">
    <property type="nucleotide sequence ID" value="NC_008346.1"/>
</dbReference>
<sequence>MKRTFTGITLLGILIMVFLSGYFIGSHKVLEVRQKPVLGIDDKSKIEEQRINEKSQVVMEKEYKRCQHVVISEFEPKEQLLGKSLSEISRIYSPQNGFTVSLQGDSLCIHQIIDDWCPLDKEKYRLKEYQGKVAVYQGPDKDNEVLLRVTSISMETLPAEIQSTIREGKYEFNNEELLNDALENLDEY</sequence>
<dbReference type="AlphaFoldDB" id="Q0AX13"/>
<accession>Q0AX13</accession>
<dbReference type="EMBL" id="CP000448">
    <property type="protein sequence ID" value="ABI68741.1"/>
    <property type="molecule type" value="Genomic_DNA"/>
</dbReference>
<feature type="domain" description="Bypass of forespore C C-terminal" evidence="2">
    <location>
        <begin position="114"/>
        <end position="181"/>
    </location>
</feature>
<dbReference type="Pfam" id="PF08955">
    <property type="entry name" value="BofC_C"/>
    <property type="match status" value="1"/>
</dbReference>
<keyword evidence="1" id="KW-1133">Transmembrane helix</keyword>